<dbReference type="PROSITE" id="PS50071">
    <property type="entry name" value="HOMEOBOX_2"/>
    <property type="match status" value="1"/>
</dbReference>
<keyword evidence="3" id="KW-0805">Transcription regulation</keyword>
<dbReference type="Pfam" id="PF00046">
    <property type="entry name" value="Homeodomain"/>
    <property type="match status" value="1"/>
</dbReference>
<dbReference type="PRINTS" id="PR00024">
    <property type="entry name" value="HOMEOBOX"/>
</dbReference>
<evidence type="ECO:0000256" key="2">
    <source>
        <dbReference type="ARBA" id="ARBA00022473"/>
    </source>
</evidence>
<dbReference type="AlphaFoldDB" id="Q24682"/>
<dbReference type="PANTHER" id="PTHR24328:SF7">
    <property type="entry name" value="BUTTONLESS"/>
    <property type="match status" value="1"/>
</dbReference>
<accession>Q24682</accession>
<feature type="compositionally biased region" description="Low complexity" evidence="11">
    <location>
        <begin position="30"/>
        <end position="42"/>
    </location>
</feature>
<dbReference type="InterPro" id="IPR009057">
    <property type="entry name" value="Homeodomain-like_sf"/>
</dbReference>
<dbReference type="PROSITE" id="PS00027">
    <property type="entry name" value="HOMEOBOX_1"/>
    <property type="match status" value="1"/>
</dbReference>
<dbReference type="GO" id="GO:0000978">
    <property type="term" value="F:RNA polymerase II cis-regulatory region sequence-specific DNA binding"/>
    <property type="evidence" value="ECO:0007669"/>
    <property type="project" value="TreeGrafter"/>
</dbReference>
<keyword evidence="5 9" id="KW-0371">Homeobox</keyword>
<dbReference type="GO" id="GO:0005634">
    <property type="term" value="C:nucleus"/>
    <property type="evidence" value="ECO:0007669"/>
    <property type="project" value="UniProtKB-SubCell"/>
</dbReference>
<feature type="domain" description="Homeobox" evidence="12">
    <location>
        <begin position="51"/>
        <end position="111"/>
    </location>
</feature>
<evidence type="ECO:0000256" key="9">
    <source>
        <dbReference type="PROSITE-ProRule" id="PRU00108"/>
    </source>
</evidence>
<organism evidence="13">
    <name type="scientific">Girardia tigrina</name>
    <name type="common">Planarian</name>
    <name type="synonym">Dugesia tigrina</name>
    <dbReference type="NCBI Taxonomy" id="6162"/>
    <lineage>
        <taxon>Eukaryota</taxon>
        <taxon>Metazoa</taxon>
        <taxon>Spiralia</taxon>
        <taxon>Lophotrochozoa</taxon>
        <taxon>Platyhelminthes</taxon>
        <taxon>Rhabditophora</taxon>
        <taxon>Seriata</taxon>
        <taxon>Tricladida</taxon>
        <taxon>Continenticola</taxon>
        <taxon>Geoplanoidea</taxon>
        <taxon>Dugesiidae</taxon>
        <taxon>Girardia</taxon>
    </lineage>
</organism>
<dbReference type="PANTHER" id="PTHR24328">
    <property type="entry name" value="HOMEOBOX PROTEIN MOX"/>
    <property type="match status" value="1"/>
</dbReference>
<evidence type="ECO:0000259" key="12">
    <source>
        <dbReference type="PROSITE" id="PS50071"/>
    </source>
</evidence>
<dbReference type="Gene3D" id="1.10.10.60">
    <property type="entry name" value="Homeodomain-like"/>
    <property type="match status" value="1"/>
</dbReference>
<evidence type="ECO:0000256" key="3">
    <source>
        <dbReference type="ARBA" id="ARBA00023015"/>
    </source>
</evidence>
<keyword evidence="8 9" id="KW-0539">Nucleus</keyword>
<keyword evidence="6" id="KW-0010">Activator</keyword>
<name>Q24682_GIRTI</name>
<reference evidence="13" key="2">
    <citation type="journal article" date="1995" name="Gene">
        <title>Detection of planarian Antennapedia-like homeobox genes expressed during regeneration.</title>
        <authorList>
            <person name="Tarabykin V.S."/>
            <person name="Lukyanov K.A."/>
            <person name="Potapov V.K."/>
            <person name="Lukyanov S.A."/>
        </authorList>
    </citation>
    <scope>NUCLEOTIDE SEQUENCE</scope>
    <source>
        <tissue evidence="13">Regenerating blastema</tissue>
    </source>
</reference>
<feature type="non-terminal residue" evidence="13">
    <location>
        <position position="1"/>
    </location>
</feature>
<evidence type="ECO:0000256" key="8">
    <source>
        <dbReference type="ARBA" id="ARBA00023242"/>
    </source>
</evidence>
<evidence type="ECO:0000256" key="1">
    <source>
        <dbReference type="ARBA" id="ARBA00004123"/>
    </source>
</evidence>
<dbReference type="EMBL" id="Z32525">
    <property type="protein sequence ID" value="CAA83536.1"/>
    <property type="molecule type" value="mRNA"/>
</dbReference>
<evidence type="ECO:0000256" key="5">
    <source>
        <dbReference type="ARBA" id="ARBA00023155"/>
    </source>
</evidence>
<protein>
    <submittedName>
        <fullName evidence="13">DNA-binding protein</fullName>
    </submittedName>
</protein>
<keyword evidence="2" id="KW-0217">Developmental protein</keyword>
<proteinExistence type="evidence at transcript level"/>
<dbReference type="InterPro" id="IPR017970">
    <property type="entry name" value="Homeobox_CS"/>
</dbReference>
<evidence type="ECO:0000256" key="7">
    <source>
        <dbReference type="ARBA" id="ARBA00023163"/>
    </source>
</evidence>
<comment type="subcellular location">
    <subcellularLocation>
        <location evidence="1 9 10">Nucleus</location>
    </subcellularLocation>
</comment>
<evidence type="ECO:0000256" key="4">
    <source>
        <dbReference type="ARBA" id="ARBA00023125"/>
    </source>
</evidence>
<dbReference type="SMART" id="SM00389">
    <property type="entry name" value="HOX"/>
    <property type="match status" value="1"/>
</dbReference>
<dbReference type="InterPro" id="IPR020479">
    <property type="entry name" value="HD_metazoa"/>
</dbReference>
<evidence type="ECO:0000256" key="6">
    <source>
        <dbReference type="ARBA" id="ARBA00023159"/>
    </source>
</evidence>
<evidence type="ECO:0000256" key="11">
    <source>
        <dbReference type="SAM" id="MobiDB-lite"/>
    </source>
</evidence>
<dbReference type="InterPro" id="IPR042634">
    <property type="entry name" value="MOX-1/MOX-2"/>
</dbReference>
<dbReference type="SUPFAM" id="SSF46689">
    <property type="entry name" value="Homeodomain-like"/>
    <property type="match status" value="1"/>
</dbReference>
<dbReference type="GO" id="GO:0045944">
    <property type="term" value="P:positive regulation of transcription by RNA polymerase II"/>
    <property type="evidence" value="ECO:0007669"/>
    <property type="project" value="InterPro"/>
</dbReference>
<dbReference type="GO" id="GO:0000981">
    <property type="term" value="F:DNA-binding transcription factor activity, RNA polymerase II-specific"/>
    <property type="evidence" value="ECO:0007669"/>
    <property type="project" value="InterPro"/>
</dbReference>
<keyword evidence="4 9" id="KW-0238">DNA-binding</keyword>
<evidence type="ECO:0000256" key="10">
    <source>
        <dbReference type="RuleBase" id="RU000682"/>
    </source>
</evidence>
<sequence>IDRSWSLHHTNQICKYIINKINEEQIDIQSKKSSSINNNNDTDSNDDISFSKQRKERTAFSKGQILELEKEFAVHNYLTRLRRYELAVALNLNERQIKVWFQNRRMKCKRSKGQF</sequence>
<reference evidence="13" key="1">
    <citation type="journal article" date="1994" name="Ontogenez">
        <title>The cloning of fragments of homeobox genes expressed during planarian regeneration.</title>
        <authorList>
            <person name="Luk'ianov K.A."/>
            <person name="Tarabykin V.S."/>
            <person name="Potapov V.K."/>
            <person name="Bekman E.P."/>
            <person name="Luk'ianov S.A."/>
        </authorList>
    </citation>
    <scope>NUCLEOTIDE SEQUENCE</scope>
    <source>
        <tissue evidence="13">Regenerating blastema</tissue>
    </source>
</reference>
<dbReference type="PIR" id="S44078">
    <property type="entry name" value="S44078"/>
</dbReference>
<evidence type="ECO:0000313" key="13">
    <source>
        <dbReference type="EMBL" id="CAA83536.1"/>
    </source>
</evidence>
<dbReference type="CDD" id="cd00086">
    <property type="entry name" value="homeodomain"/>
    <property type="match status" value="1"/>
</dbReference>
<dbReference type="InterPro" id="IPR001356">
    <property type="entry name" value="HD"/>
</dbReference>
<feature type="region of interest" description="Disordered" evidence="11">
    <location>
        <begin position="30"/>
        <end position="54"/>
    </location>
</feature>
<keyword evidence="7" id="KW-0804">Transcription</keyword>
<feature type="DNA-binding region" description="Homeobox" evidence="9">
    <location>
        <begin position="53"/>
        <end position="112"/>
    </location>
</feature>